<dbReference type="SUPFAM" id="SSF56425">
    <property type="entry name" value="Succinate dehydrogenase/fumarate reductase flavoprotein, catalytic domain"/>
    <property type="match status" value="1"/>
</dbReference>
<dbReference type="InterPro" id="IPR015939">
    <property type="entry name" value="Fum_Rdtase/Succ_DH_flav-like_C"/>
</dbReference>
<keyword evidence="2" id="KW-0285">Flavoprotein</keyword>
<dbReference type="AlphaFoldDB" id="A0A6J4QVX9"/>
<dbReference type="EC" id="1.3.5.1" evidence="8"/>
<evidence type="ECO:0000313" key="8">
    <source>
        <dbReference type="EMBL" id="CAA9455076.1"/>
    </source>
</evidence>
<dbReference type="InterPro" id="IPR030664">
    <property type="entry name" value="SdhA/FrdA/AprA"/>
</dbReference>
<dbReference type="PRINTS" id="PR00368">
    <property type="entry name" value="FADPNR"/>
</dbReference>
<dbReference type="PANTHER" id="PTHR11632:SF51">
    <property type="entry name" value="SUCCINATE DEHYDROGENASE [UBIQUINONE] FLAVOPROTEIN SUBUNIT, MITOCHONDRIAL"/>
    <property type="match status" value="1"/>
</dbReference>
<dbReference type="Gene3D" id="3.90.700.10">
    <property type="entry name" value="Succinate dehydrogenase/fumarate reductase flavoprotein, catalytic domain"/>
    <property type="match status" value="1"/>
</dbReference>
<dbReference type="InterPro" id="IPR036188">
    <property type="entry name" value="FAD/NAD-bd_sf"/>
</dbReference>
<dbReference type="SUPFAM" id="SSF51905">
    <property type="entry name" value="FAD/NAD(P)-binding domain"/>
    <property type="match status" value="1"/>
</dbReference>
<keyword evidence="4 8" id="KW-0560">Oxidoreductase</keyword>
<dbReference type="PIRSF" id="PIRSF000171">
    <property type="entry name" value="SDHA_APRA_LASPO"/>
    <property type="match status" value="1"/>
</dbReference>
<dbReference type="PANTHER" id="PTHR11632">
    <property type="entry name" value="SUCCINATE DEHYDROGENASE 2 FLAVOPROTEIN SUBUNIT"/>
    <property type="match status" value="1"/>
</dbReference>
<name>A0A6J4QVX9_9ACTN</name>
<evidence type="ECO:0000256" key="3">
    <source>
        <dbReference type="ARBA" id="ARBA00022827"/>
    </source>
</evidence>
<gene>
    <name evidence="8" type="ORF">AVDCRST_MAG58-1216</name>
</gene>
<dbReference type="GO" id="GO:0008177">
    <property type="term" value="F:succinate dehydrogenase (quinone) activity"/>
    <property type="evidence" value="ECO:0007669"/>
    <property type="project" value="UniProtKB-EC"/>
</dbReference>
<accession>A0A6J4QVX9</accession>
<evidence type="ECO:0000259" key="6">
    <source>
        <dbReference type="Pfam" id="PF00890"/>
    </source>
</evidence>
<dbReference type="EMBL" id="CADCVF010000034">
    <property type="protein sequence ID" value="CAA9455076.1"/>
    <property type="molecule type" value="Genomic_DNA"/>
</dbReference>
<organism evidence="8">
    <name type="scientific">uncultured Rubrobacteraceae bacterium</name>
    <dbReference type="NCBI Taxonomy" id="349277"/>
    <lineage>
        <taxon>Bacteria</taxon>
        <taxon>Bacillati</taxon>
        <taxon>Actinomycetota</taxon>
        <taxon>Rubrobacteria</taxon>
        <taxon>Rubrobacterales</taxon>
        <taxon>Rubrobacteraceae</taxon>
        <taxon>environmental samples</taxon>
    </lineage>
</organism>
<evidence type="ECO:0000256" key="2">
    <source>
        <dbReference type="ARBA" id="ARBA00022630"/>
    </source>
</evidence>
<dbReference type="GO" id="GO:0033765">
    <property type="term" value="F:steroid dehydrogenase activity, acting on the CH-CH group of donors"/>
    <property type="evidence" value="ECO:0007669"/>
    <property type="project" value="UniProtKB-ARBA"/>
</dbReference>
<sequence length="587" mass="63971">MRNGGHEYDYNPIKTDVLIVGAGAAGLRAAIELAREGVDVLVLGKRRHGDAHTVWAAGGINASLGNLDPDDRWEIHAADTIGEGHFVNDPRAVEILAREAPERILELRDWGCPFSLTEDGELNQRYFGAQSFRRTCFAGDRTGEAMLGTLVAKAREEGVRYREDVYVTKLLKSGGRVNGAAGFDMKSGRKLLFGARAVVLAAGGYTSIYRRGSSRPDENNGDAMALAYEAGAALKDMEFVQFHPTGMIEPEGMEGRLVTEAVRGEGGRLYNARGERFMECYSPEHMELDARDVVARANYREIREGRGTPDGAVLLDISHRDPGYVRERLPNMVEQFAEQGVDITREPMKVSPTAHYGMGGIEVDPRTGATAVEGLYAVGESAAGVHGANRLGGNSLAETVVFGKILGSHLADVLDDLLPPVPLDECAAREHFAALDVLAAGRGSGGRDPEELIDELRDLLWDHAGIVRTGDGLRKGIEKLCDLKGRAGELGLLDVPVNQGLERIFNLRAMLVAAEAVMRGALAREESRGAHHREDFPEEAEAWRKNILCAWIEVGGMHLWTEPVGEVPAAIQKALDEDYSLNYHYLE</sequence>
<proteinExistence type="predicted"/>
<dbReference type="Gene3D" id="3.50.50.60">
    <property type="entry name" value="FAD/NAD(P)-binding domain"/>
    <property type="match status" value="1"/>
</dbReference>
<dbReference type="InterPro" id="IPR027477">
    <property type="entry name" value="Succ_DH/fumarate_Rdtase_cat_sf"/>
</dbReference>
<evidence type="ECO:0000256" key="4">
    <source>
        <dbReference type="ARBA" id="ARBA00023002"/>
    </source>
</evidence>
<dbReference type="InterPro" id="IPR003953">
    <property type="entry name" value="FAD-dep_OxRdtase_2_FAD-bd"/>
</dbReference>
<comment type="cofactor">
    <cofactor evidence="1">
        <name>FAD</name>
        <dbReference type="ChEBI" id="CHEBI:57692"/>
    </cofactor>
</comment>
<evidence type="ECO:0000256" key="5">
    <source>
        <dbReference type="PIRSR" id="PIRSR000171-1"/>
    </source>
</evidence>
<reference evidence="8" key="1">
    <citation type="submission" date="2020-02" db="EMBL/GenBank/DDBJ databases">
        <authorList>
            <person name="Meier V. D."/>
        </authorList>
    </citation>
    <scope>NUCLEOTIDE SEQUENCE</scope>
    <source>
        <strain evidence="8">AVDCRST_MAG58</strain>
    </source>
</reference>
<feature type="domain" description="Fumarate reductase/succinate dehydrogenase flavoprotein-like C-terminal" evidence="7">
    <location>
        <begin position="454"/>
        <end position="564"/>
    </location>
</feature>
<keyword evidence="3" id="KW-0274">FAD</keyword>
<dbReference type="PRINTS" id="PR00411">
    <property type="entry name" value="PNDRDTASEI"/>
</dbReference>
<dbReference type="InterPro" id="IPR037099">
    <property type="entry name" value="Fum_R/Succ_DH_flav-like_C_sf"/>
</dbReference>
<evidence type="ECO:0000259" key="7">
    <source>
        <dbReference type="Pfam" id="PF02910"/>
    </source>
</evidence>
<dbReference type="Pfam" id="PF00890">
    <property type="entry name" value="FAD_binding_2"/>
    <property type="match status" value="1"/>
</dbReference>
<dbReference type="SUPFAM" id="SSF46977">
    <property type="entry name" value="Succinate dehydrogenase/fumarate reductase flavoprotein C-terminal domain"/>
    <property type="match status" value="1"/>
</dbReference>
<dbReference type="FunFam" id="3.90.700.10:FF:000005">
    <property type="entry name" value="Succinate dehydrogenase flavoprotein subunit"/>
    <property type="match status" value="1"/>
</dbReference>
<dbReference type="Gene3D" id="1.20.58.100">
    <property type="entry name" value="Fumarate reductase/succinate dehydrogenase flavoprotein-like, C-terminal domain"/>
    <property type="match status" value="1"/>
</dbReference>
<protein>
    <submittedName>
        <fullName evidence="8">Succinate dehydrogenase flavoprotein subunit</fullName>
        <ecNumber evidence="8">1.3.5.1</ecNumber>
    </submittedName>
</protein>
<evidence type="ECO:0000256" key="1">
    <source>
        <dbReference type="ARBA" id="ARBA00001974"/>
    </source>
</evidence>
<feature type="active site" description="Proton acceptor" evidence="5">
    <location>
        <position position="291"/>
    </location>
</feature>
<dbReference type="Pfam" id="PF02910">
    <property type="entry name" value="Succ_DH_flav_C"/>
    <property type="match status" value="1"/>
</dbReference>
<feature type="domain" description="FAD-dependent oxidoreductase 2 FAD-binding" evidence="6">
    <location>
        <begin position="16"/>
        <end position="396"/>
    </location>
</feature>